<gene>
    <name evidence="2" type="ORF">K040078D81_58100</name>
</gene>
<evidence type="ECO:0000259" key="1">
    <source>
        <dbReference type="Pfam" id="PF21758"/>
    </source>
</evidence>
<dbReference type="RefSeq" id="WP_289072417.1">
    <property type="nucleotide sequence ID" value="NZ_BAABYW010000002.1"/>
</dbReference>
<dbReference type="Proteomes" id="UP001600943">
    <property type="component" value="Unassembled WGS sequence"/>
</dbReference>
<feature type="domain" description="Prenylated flavin chaperone LpdD-like" evidence="1">
    <location>
        <begin position="11"/>
        <end position="120"/>
    </location>
</feature>
<name>A0ABQ0BJR4_9FIRM</name>
<accession>A0ABQ0BJR4</accession>
<comment type="caution">
    <text evidence="2">The sequence shown here is derived from an EMBL/GenBank/DDBJ whole genome shotgun (WGS) entry which is preliminary data.</text>
</comment>
<keyword evidence="3" id="KW-1185">Reference proteome</keyword>
<evidence type="ECO:0000313" key="3">
    <source>
        <dbReference type="Proteomes" id="UP001600943"/>
    </source>
</evidence>
<dbReference type="EMBL" id="BAABYW010000002">
    <property type="protein sequence ID" value="GAA6411693.1"/>
    <property type="molecule type" value="Genomic_DNA"/>
</dbReference>
<protein>
    <recommendedName>
        <fullName evidence="1">Prenylated flavin chaperone LpdD-like domain-containing protein</fullName>
    </recommendedName>
</protein>
<proteinExistence type="predicted"/>
<organism evidence="2 3">
    <name type="scientific">Blautia hominis</name>
    <dbReference type="NCBI Taxonomy" id="2025493"/>
    <lineage>
        <taxon>Bacteria</taxon>
        <taxon>Bacillati</taxon>
        <taxon>Bacillota</taxon>
        <taxon>Clostridia</taxon>
        <taxon>Lachnospirales</taxon>
        <taxon>Lachnospiraceae</taxon>
        <taxon>Blautia</taxon>
    </lineage>
</organism>
<evidence type="ECO:0000313" key="2">
    <source>
        <dbReference type="EMBL" id="GAA6411693.1"/>
    </source>
</evidence>
<dbReference type="InterPro" id="IPR048844">
    <property type="entry name" value="LpdD_chaperone-like"/>
</dbReference>
<sequence>MHKVYKTQVCGITIRCDVIRMGRDYAVTLQDEQAGHIGCTTLSAARPSLTGRGISATTSVLSCMGHKDEEIARRFSEAAAVKAKASAVCTCGIHIDGITGEQIKEILAACERLKEDVLEGITE</sequence>
<dbReference type="Pfam" id="PF21758">
    <property type="entry name" value="PAC_bac"/>
    <property type="match status" value="1"/>
</dbReference>
<reference evidence="2 3" key="1">
    <citation type="submission" date="2024-04" db="EMBL/GenBank/DDBJ databases">
        <title>Defined microbial consortia suppress multidrug-resistant proinflammatory Enterobacteriaceae via ecological control.</title>
        <authorList>
            <person name="Furuichi M."/>
            <person name="Kawaguchi T."/>
            <person name="Pust M."/>
            <person name="Yasuma K."/>
            <person name="Plichta D."/>
            <person name="Hasegawa N."/>
            <person name="Ohya T."/>
            <person name="Bhattarai S."/>
            <person name="Sasajima S."/>
            <person name="Aoto Y."/>
            <person name="Tuganbaev T."/>
            <person name="Yaginuma M."/>
            <person name="Ueda M."/>
            <person name="Okahashi N."/>
            <person name="Amafuji K."/>
            <person name="Kiridooshi Y."/>
            <person name="Sugita K."/>
            <person name="Strazar M."/>
            <person name="Skelly A."/>
            <person name="Suda W."/>
            <person name="Hattori M."/>
            <person name="Nakamoto N."/>
            <person name="Caballero S."/>
            <person name="Norman J."/>
            <person name="Olle B."/>
            <person name="Tanoue T."/>
            <person name="Arita M."/>
            <person name="Bucci V."/>
            <person name="Atarashi K."/>
            <person name="Xavier R."/>
            <person name="Honda K."/>
        </authorList>
    </citation>
    <scope>NUCLEOTIDE SEQUENCE [LARGE SCALE GENOMIC DNA]</scope>
    <source>
        <strain evidence="3">k04-0078-D8-1</strain>
    </source>
</reference>